<dbReference type="PATRIC" id="fig|86416.3.peg.537"/>
<keyword evidence="2" id="KW-1185">Reference proteome</keyword>
<name>R4K7J5_CLOPA</name>
<dbReference type="OrthoDB" id="9930035at2"/>
<dbReference type="Proteomes" id="UP000013523">
    <property type="component" value="Chromosome"/>
</dbReference>
<gene>
    <name evidence="1" type="ORF">Clopa_0557</name>
</gene>
<proteinExistence type="predicted"/>
<reference evidence="1 2" key="1">
    <citation type="submission" date="2012-01" db="EMBL/GenBank/DDBJ databases">
        <title>Complete sequence of chromosome of Clostridium pasteurianum BC1.</title>
        <authorList>
            <consortium name="US DOE Joint Genome Institute"/>
            <person name="Lucas S."/>
            <person name="Han J."/>
            <person name="Lapidus A."/>
            <person name="Cheng J.-F."/>
            <person name="Goodwin L."/>
            <person name="Pitluck S."/>
            <person name="Peters L."/>
            <person name="Mikhailova N."/>
            <person name="Teshima H."/>
            <person name="Detter J.C."/>
            <person name="Han C."/>
            <person name="Tapia R."/>
            <person name="Land M."/>
            <person name="Hauser L."/>
            <person name="Kyrpides N."/>
            <person name="Ivanova N."/>
            <person name="Pagani I."/>
            <person name="Dunn J."/>
            <person name="Taghavi S."/>
            <person name="Francis A."/>
            <person name="van der Lelie D."/>
            <person name="Woyke T."/>
        </authorList>
    </citation>
    <scope>NUCLEOTIDE SEQUENCE [LARGE SCALE GENOMIC DNA]</scope>
    <source>
        <strain evidence="1 2">BC1</strain>
    </source>
</reference>
<dbReference type="HOGENOM" id="CLU_2664652_0_0_9"/>
<dbReference type="STRING" id="86416.Clopa_0557"/>
<dbReference type="KEGG" id="cpas:Clopa_0557"/>
<protein>
    <submittedName>
        <fullName evidence="1">Uncharacterized protein</fullName>
    </submittedName>
</protein>
<dbReference type="EMBL" id="CP003261">
    <property type="protein sequence ID" value="AGK95605.1"/>
    <property type="molecule type" value="Genomic_DNA"/>
</dbReference>
<dbReference type="AlphaFoldDB" id="R4K7J5"/>
<sequence>MGRLKKIAYPTENNDFIYVPKRIIEHLTKKCIITKQTIVGIGKIVIEYKAKNGSNHGVMELYTMGPDAPKNENKI</sequence>
<evidence type="ECO:0000313" key="2">
    <source>
        <dbReference type="Proteomes" id="UP000013523"/>
    </source>
</evidence>
<organism evidence="1 2">
    <name type="scientific">Clostridium pasteurianum BC1</name>
    <dbReference type="NCBI Taxonomy" id="86416"/>
    <lineage>
        <taxon>Bacteria</taxon>
        <taxon>Bacillati</taxon>
        <taxon>Bacillota</taxon>
        <taxon>Clostridia</taxon>
        <taxon>Eubacteriales</taxon>
        <taxon>Clostridiaceae</taxon>
        <taxon>Clostridium</taxon>
    </lineage>
</organism>
<dbReference type="RefSeq" id="WP_015613932.1">
    <property type="nucleotide sequence ID" value="NC_021182.1"/>
</dbReference>
<accession>R4K7J5</accession>
<evidence type="ECO:0000313" key="1">
    <source>
        <dbReference type="EMBL" id="AGK95605.1"/>
    </source>
</evidence>